<feature type="transmembrane region" description="Helical" evidence="8">
    <location>
        <begin position="325"/>
        <end position="347"/>
    </location>
</feature>
<evidence type="ECO:0000256" key="4">
    <source>
        <dbReference type="ARBA" id="ARBA00022692"/>
    </source>
</evidence>
<feature type="compositionally biased region" description="Polar residues" evidence="7">
    <location>
        <begin position="12"/>
        <end position="27"/>
    </location>
</feature>
<name>A0AAV6MY99_9ROSI</name>
<feature type="transmembrane region" description="Helical" evidence="8">
    <location>
        <begin position="367"/>
        <end position="385"/>
    </location>
</feature>
<comment type="subcellular location">
    <subcellularLocation>
        <location evidence="1">Vacuole membrane</location>
        <topology evidence="1">Multi-pass membrane protein</topology>
    </subcellularLocation>
</comment>
<feature type="transmembrane region" description="Helical" evidence="8">
    <location>
        <begin position="397"/>
        <end position="418"/>
    </location>
</feature>
<reference evidence="10 11" key="1">
    <citation type="journal article" date="2021" name="Hortic Res">
        <title>The domestication of Cucurbita argyrosperma as revealed by the genome of its wild relative.</title>
        <authorList>
            <person name="Barrera-Redondo J."/>
            <person name="Sanchez-de la Vega G."/>
            <person name="Aguirre-Liguori J.A."/>
            <person name="Castellanos-Morales G."/>
            <person name="Gutierrez-Guerrero Y.T."/>
            <person name="Aguirre-Dugua X."/>
            <person name="Aguirre-Planter E."/>
            <person name="Tenaillon M.I."/>
            <person name="Lira-Saade R."/>
            <person name="Eguiarte L.E."/>
        </authorList>
    </citation>
    <scope>NUCLEOTIDE SEQUENCE [LARGE SCALE GENOMIC DNA]</scope>
    <source>
        <strain evidence="10">JBR-2021</strain>
    </source>
</reference>
<proteinExistence type="inferred from homology"/>
<dbReference type="GO" id="GO:0005774">
    <property type="term" value="C:vacuolar membrane"/>
    <property type="evidence" value="ECO:0007669"/>
    <property type="project" value="UniProtKB-SubCell"/>
</dbReference>
<evidence type="ECO:0000256" key="2">
    <source>
        <dbReference type="ARBA" id="ARBA00006779"/>
    </source>
</evidence>
<evidence type="ECO:0000259" key="9">
    <source>
        <dbReference type="Pfam" id="PF06454"/>
    </source>
</evidence>
<evidence type="ECO:0000256" key="5">
    <source>
        <dbReference type="ARBA" id="ARBA00022989"/>
    </source>
</evidence>
<dbReference type="Proteomes" id="UP000685013">
    <property type="component" value="Chromosome 11"/>
</dbReference>
<keyword evidence="5 8" id="KW-1133">Transmembrane helix</keyword>
<dbReference type="Pfam" id="PF06454">
    <property type="entry name" value="THH1_TOM1-3_dom"/>
    <property type="match status" value="1"/>
</dbReference>
<dbReference type="EMBL" id="JAGKQH010000011">
    <property type="protein sequence ID" value="KAG6588768.1"/>
    <property type="molecule type" value="Genomic_DNA"/>
</dbReference>
<evidence type="ECO:0000256" key="1">
    <source>
        <dbReference type="ARBA" id="ARBA00004128"/>
    </source>
</evidence>
<accession>A0AAV6MY99</accession>
<feature type="transmembrane region" description="Helical" evidence="8">
    <location>
        <begin position="281"/>
        <end position="304"/>
    </location>
</feature>
<feature type="transmembrane region" description="Helical" evidence="8">
    <location>
        <begin position="222"/>
        <end position="241"/>
    </location>
</feature>
<feature type="domain" description="THH1/TOM1/TOM3" evidence="9">
    <location>
        <begin position="132"/>
        <end position="396"/>
    </location>
</feature>
<feature type="transmembrane region" description="Helical" evidence="8">
    <location>
        <begin position="253"/>
        <end position="275"/>
    </location>
</feature>
<keyword evidence="4 8" id="KW-0812">Transmembrane</keyword>
<evidence type="ECO:0000313" key="11">
    <source>
        <dbReference type="Proteomes" id="UP000685013"/>
    </source>
</evidence>
<dbReference type="PANTHER" id="PTHR31142:SF22">
    <property type="entry name" value="TOBAMOVIRUS MULTIPLICATION PROTEIN 1-LIKE"/>
    <property type="match status" value="1"/>
</dbReference>
<evidence type="ECO:0000256" key="8">
    <source>
        <dbReference type="SAM" id="Phobius"/>
    </source>
</evidence>
<comment type="similarity">
    <text evidence="2">Belongs to the plant tobamovirus multiplication TOM1 protein family.</text>
</comment>
<comment type="caution">
    <text evidence="10">The sequence shown here is derived from an EMBL/GenBank/DDBJ whole genome shotgun (WGS) entry which is preliminary data.</text>
</comment>
<evidence type="ECO:0000256" key="6">
    <source>
        <dbReference type="ARBA" id="ARBA00023136"/>
    </source>
</evidence>
<keyword evidence="6 8" id="KW-0472">Membrane</keyword>
<sequence>MQIEDIRDQGIVSGNNSKLVQSQTSMPATADPREEPPGTNDGIHSSPLPSNPKQGAVRWRGAEAEGTVEAQIDRKIARITIPATPTPIRIQSLGLEALGCKSFRGFDMNQEGFEITLMVRDLVITSAVGGFEWWNQIDESEDWQKGIYYTLSASYGLISIIALVQLIRIQVRVPEFEWTTQKGFHLMNFVVNGLRAILFGLYKSVFLIRPKALEMVVMEVPGLLFFSTYTLLVLFWAEIYYQARSLPIDRLKPTYCIINGVIYVIQICIWIFVMLNKSPGAVIGAKLFFSVVSLSAALGFLIYGGRLFVMLRQFPIESRGRQKKLYEVGCVTTICFTCFFIRCFVLAFSAFDKDADLDVLDHPILNLIYYMLVEVVPSALVLFILRKLPPRRMSDRSLQFLVMAPFFGRLLVGGVLAMHKLFSKEVVDNTQRPHLGYPKKLEGEEEKMLGFTSQKTWSKKPSSGGRTNNVHVPTALDKKGWTVLREMVREFLLKQRRILCSAFNSFIFSTEAFSQLQVVTLPGSKVQFTKGVSRHSVPKKNLSGSNSDEEFDVSSSSEESIFIIPEVELAGRFVDDLFVDLKDLSTNEVNEQGVDLSLVFLFSL</sequence>
<evidence type="ECO:0000256" key="7">
    <source>
        <dbReference type="SAM" id="MobiDB-lite"/>
    </source>
</evidence>
<dbReference type="PANTHER" id="PTHR31142">
    <property type="entry name" value="TOBAMOVIRUS MULTIPLICATION PROTEIN 1-LIKE ISOFORM X1"/>
    <property type="match status" value="1"/>
</dbReference>
<organism evidence="10 11">
    <name type="scientific">Cucurbita argyrosperma subsp. sororia</name>
    <dbReference type="NCBI Taxonomy" id="37648"/>
    <lineage>
        <taxon>Eukaryota</taxon>
        <taxon>Viridiplantae</taxon>
        <taxon>Streptophyta</taxon>
        <taxon>Embryophyta</taxon>
        <taxon>Tracheophyta</taxon>
        <taxon>Spermatophyta</taxon>
        <taxon>Magnoliopsida</taxon>
        <taxon>eudicotyledons</taxon>
        <taxon>Gunneridae</taxon>
        <taxon>Pentapetalae</taxon>
        <taxon>rosids</taxon>
        <taxon>fabids</taxon>
        <taxon>Cucurbitales</taxon>
        <taxon>Cucurbitaceae</taxon>
        <taxon>Cucurbiteae</taxon>
        <taxon>Cucurbita</taxon>
    </lineage>
</organism>
<dbReference type="AlphaFoldDB" id="A0AAV6MY99"/>
<dbReference type="InterPro" id="IPR009457">
    <property type="entry name" value="THH1/TOM1/TOM3_dom"/>
</dbReference>
<evidence type="ECO:0000256" key="3">
    <source>
        <dbReference type="ARBA" id="ARBA00022554"/>
    </source>
</evidence>
<protein>
    <submittedName>
        <fullName evidence="10">Tobamovirus multiplication protein 1</fullName>
    </submittedName>
</protein>
<evidence type="ECO:0000313" key="10">
    <source>
        <dbReference type="EMBL" id="KAG6588768.1"/>
    </source>
</evidence>
<keyword evidence="11" id="KW-1185">Reference proteome</keyword>
<feature type="transmembrane region" description="Helical" evidence="8">
    <location>
        <begin position="147"/>
        <end position="171"/>
    </location>
</feature>
<gene>
    <name evidence="10" type="primary">TOM1</name>
    <name evidence="10" type="ORF">SDJN03_17333</name>
</gene>
<dbReference type="InterPro" id="IPR040226">
    <property type="entry name" value="THH1/TOM1/TOM3"/>
</dbReference>
<feature type="region of interest" description="Disordered" evidence="7">
    <location>
        <begin position="1"/>
        <end position="64"/>
    </location>
</feature>
<feature type="non-terminal residue" evidence="10">
    <location>
        <position position="1"/>
    </location>
</feature>
<keyword evidence="3" id="KW-0926">Vacuole</keyword>